<evidence type="ECO:0008006" key="4">
    <source>
        <dbReference type="Google" id="ProtNLM"/>
    </source>
</evidence>
<dbReference type="OrthoDB" id="1162736at2"/>
<sequence length="126" mass="14642">MTKQLRTISLFFVLFSFFAMTAQSQQLAEHSTDYLVLSSKTKNVLNSAKLQKKVFSDNIDSQKHSHDHEDEFHVHDHKVVLLDIISSEENSDFNCSGGFCMNRSHFHKKGLTLKRQFFEYFMSISC</sequence>
<reference evidence="2 3" key="1">
    <citation type="submission" date="2019-07" db="EMBL/GenBank/DDBJ databases">
        <title>The draft genome sequence of Aquimarina algiphila M91.</title>
        <authorList>
            <person name="Meng X."/>
        </authorList>
    </citation>
    <scope>NUCLEOTIDE SEQUENCE [LARGE SCALE GENOMIC DNA]</scope>
    <source>
        <strain evidence="2 3">M91</strain>
    </source>
</reference>
<dbReference type="AlphaFoldDB" id="A0A554VQN5"/>
<keyword evidence="1" id="KW-0732">Signal</keyword>
<dbReference type="EMBL" id="VLNR01000004">
    <property type="protein sequence ID" value="TSE10844.1"/>
    <property type="molecule type" value="Genomic_DNA"/>
</dbReference>
<organism evidence="2 3">
    <name type="scientific">Aquimarina algiphila</name>
    <dbReference type="NCBI Taxonomy" id="2047982"/>
    <lineage>
        <taxon>Bacteria</taxon>
        <taxon>Pseudomonadati</taxon>
        <taxon>Bacteroidota</taxon>
        <taxon>Flavobacteriia</taxon>
        <taxon>Flavobacteriales</taxon>
        <taxon>Flavobacteriaceae</taxon>
        <taxon>Aquimarina</taxon>
    </lineage>
</organism>
<dbReference type="Proteomes" id="UP000318833">
    <property type="component" value="Unassembled WGS sequence"/>
</dbReference>
<name>A0A554VQN5_9FLAO</name>
<dbReference type="RefSeq" id="WP_143915431.1">
    <property type="nucleotide sequence ID" value="NZ_CANMIK010000005.1"/>
</dbReference>
<evidence type="ECO:0000313" key="3">
    <source>
        <dbReference type="Proteomes" id="UP000318833"/>
    </source>
</evidence>
<gene>
    <name evidence="2" type="ORF">FOF46_03095</name>
</gene>
<feature type="signal peptide" evidence="1">
    <location>
        <begin position="1"/>
        <end position="21"/>
    </location>
</feature>
<protein>
    <recommendedName>
        <fullName evidence="4">DUF2796 domain-containing protein</fullName>
    </recommendedName>
</protein>
<evidence type="ECO:0000256" key="1">
    <source>
        <dbReference type="SAM" id="SignalP"/>
    </source>
</evidence>
<feature type="chain" id="PRO_5021989673" description="DUF2796 domain-containing protein" evidence="1">
    <location>
        <begin position="22"/>
        <end position="126"/>
    </location>
</feature>
<evidence type="ECO:0000313" key="2">
    <source>
        <dbReference type="EMBL" id="TSE10844.1"/>
    </source>
</evidence>
<keyword evidence="3" id="KW-1185">Reference proteome</keyword>
<comment type="caution">
    <text evidence="2">The sequence shown here is derived from an EMBL/GenBank/DDBJ whole genome shotgun (WGS) entry which is preliminary data.</text>
</comment>
<proteinExistence type="predicted"/>
<accession>A0A554VQN5</accession>